<evidence type="ECO:0000313" key="1">
    <source>
        <dbReference type="EMBL" id="VDM79677.1"/>
    </source>
</evidence>
<name>A0A3P7JTX1_STRVU</name>
<dbReference type="AlphaFoldDB" id="A0A3P7JTX1"/>
<evidence type="ECO:0000313" key="2">
    <source>
        <dbReference type="Proteomes" id="UP000270094"/>
    </source>
</evidence>
<keyword evidence="2" id="KW-1185">Reference proteome</keyword>
<protein>
    <recommendedName>
        <fullName evidence="3">F-box associated domain-containing protein</fullName>
    </recommendedName>
</protein>
<accession>A0A3P7JTX1</accession>
<proteinExistence type="predicted"/>
<dbReference type="OrthoDB" id="5862011at2759"/>
<evidence type="ECO:0008006" key="3">
    <source>
        <dbReference type="Google" id="ProtNLM"/>
    </source>
</evidence>
<reference evidence="1 2" key="1">
    <citation type="submission" date="2018-11" db="EMBL/GenBank/DDBJ databases">
        <authorList>
            <consortium name="Pathogen Informatics"/>
        </authorList>
    </citation>
    <scope>NUCLEOTIDE SEQUENCE [LARGE SCALE GENOMIC DNA]</scope>
</reference>
<dbReference type="EMBL" id="UYYB01105958">
    <property type="protein sequence ID" value="VDM79677.1"/>
    <property type="molecule type" value="Genomic_DNA"/>
</dbReference>
<organism evidence="1 2">
    <name type="scientific">Strongylus vulgaris</name>
    <name type="common">Blood worm</name>
    <dbReference type="NCBI Taxonomy" id="40348"/>
    <lineage>
        <taxon>Eukaryota</taxon>
        <taxon>Metazoa</taxon>
        <taxon>Ecdysozoa</taxon>
        <taxon>Nematoda</taxon>
        <taxon>Chromadorea</taxon>
        <taxon>Rhabditida</taxon>
        <taxon>Rhabditina</taxon>
        <taxon>Rhabditomorpha</taxon>
        <taxon>Strongyloidea</taxon>
        <taxon>Strongylidae</taxon>
        <taxon>Strongylus</taxon>
    </lineage>
</organism>
<dbReference type="Proteomes" id="UP000270094">
    <property type="component" value="Unassembled WGS sequence"/>
</dbReference>
<gene>
    <name evidence="1" type="ORF">SVUK_LOCUS14675</name>
</gene>
<sequence length="186" mass="21462">MREQLSTSILQAKRFEIFTYDRSIIPVLVPFLPFRSEIIISSFELDEISLDTDFFDLEVIRTARELLIIHEVKIIDEQLGRLQAYSLQIRSPLLTSQSINGLILQWLNGRRKIALIKIQTDKVLQWNELLNGIDPAQIRDLDDSHRHFSKRVPIASRKLIQSKYGSILIGKDNDTCALEFSVKNVA</sequence>